<feature type="region of interest" description="Disordered" evidence="1">
    <location>
        <begin position="1"/>
        <end position="56"/>
    </location>
</feature>
<feature type="compositionally biased region" description="Basic and acidic residues" evidence="1">
    <location>
        <begin position="1"/>
        <end position="11"/>
    </location>
</feature>
<protein>
    <submittedName>
        <fullName evidence="2">Uncharacterized protein</fullName>
    </submittedName>
</protein>
<sequence>MNRHERADRVTPRRSATTGSRTDDAARSDSGPAARSDSDPAARSDSDPAAQHLRPGQVVQARFRGVVHWTGTVETVSVALGVIWIRENGLGERKLLDLQEYQVHPQEGAEK</sequence>
<dbReference type="EMBL" id="BJZS01000106">
    <property type="protein sequence ID" value="GEO97107.1"/>
    <property type="molecule type" value="Genomic_DNA"/>
</dbReference>
<dbReference type="Proteomes" id="UP000321103">
    <property type="component" value="Unassembled WGS sequence"/>
</dbReference>
<evidence type="ECO:0000313" key="2">
    <source>
        <dbReference type="EMBL" id="GEO97107.1"/>
    </source>
</evidence>
<evidence type="ECO:0000313" key="3">
    <source>
        <dbReference type="Proteomes" id="UP000321103"/>
    </source>
</evidence>
<accession>A0A512IHG9</accession>
<organism evidence="2 3">
    <name type="scientific">Kocuria turfanensis</name>
    <dbReference type="NCBI Taxonomy" id="388357"/>
    <lineage>
        <taxon>Bacteria</taxon>
        <taxon>Bacillati</taxon>
        <taxon>Actinomycetota</taxon>
        <taxon>Actinomycetes</taxon>
        <taxon>Micrococcales</taxon>
        <taxon>Micrococcaceae</taxon>
        <taxon>Kocuria</taxon>
    </lineage>
</organism>
<dbReference type="AlphaFoldDB" id="A0A512IHG9"/>
<evidence type="ECO:0000256" key="1">
    <source>
        <dbReference type="SAM" id="MobiDB-lite"/>
    </source>
</evidence>
<reference evidence="2 3" key="1">
    <citation type="submission" date="2019-07" db="EMBL/GenBank/DDBJ databases">
        <title>Whole genome shotgun sequence of Kocuria turfanensis NBRC 107627.</title>
        <authorList>
            <person name="Hosoyama A."/>
            <person name="Uohara A."/>
            <person name="Ohji S."/>
            <person name="Ichikawa N."/>
        </authorList>
    </citation>
    <scope>NUCLEOTIDE SEQUENCE [LARGE SCALE GENOMIC DNA]</scope>
    <source>
        <strain evidence="2 3">NBRC 107627</strain>
    </source>
</reference>
<proteinExistence type="predicted"/>
<feature type="compositionally biased region" description="Basic and acidic residues" evidence="1">
    <location>
        <begin position="36"/>
        <end position="46"/>
    </location>
</feature>
<name>A0A512IHG9_9MICC</name>
<comment type="caution">
    <text evidence="2">The sequence shown here is derived from an EMBL/GenBank/DDBJ whole genome shotgun (WGS) entry which is preliminary data.</text>
</comment>
<keyword evidence="3" id="KW-1185">Reference proteome</keyword>
<gene>
    <name evidence="2" type="ORF">KTU01_32300</name>
</gene>